<proteinExistence type="predicted"/>
<dbReference type="EMBL" id="MU266404">
    <property type="protein sequence ID" value="KAH7925356.1"/>
    <property type="molecule type" value="Genomic_DNA"/>
</dbReference>
<organism evidence="1 2">
    <name type="scientific">Leucogyrophana mollusca</name>
    <dbReference type="NCBI Taxonomy" id="85980"/>
    <lineage>
        <taxon>Eukaryota</taxon>
        <taxon>Fungi</taxon>
        <taxon>Dikarya</taxon>
        <taxon>Basidiomycota</taxon>
        <taxon>Agaricomycotina</taxon>
        <taxon>Agaricomycetes</taxon>
        <taxon>Agaricomycetidae</taxon>
        <taxon>Boletales</taxon>
        <taxon>Boletales incertae sedis</taxon>
        <taxon>Leucogyrophana</taxon>
    </lineage>
</organism>
<name>A0ACB8BHL1_9AGAM</name>
<comment type="caution">
    <text evidence="1">The sequence shown here is derived from an EMBL/GenBank/DDBJ whole genome shotgun (WGS) entry which is preliminary data.</text>
</comment>
<keyword evidence="2" id="KW-1185">Reference proteome</keyword>
<sequence>MAIISPPVATALKIVTTVLQGLAILFTAFRLWYRVRIRRFWWEDTWALMALLCDLVGLASGWVYFSSCASSSVLKCVLCPQATRGQALNVSSLVYSFSFTSVVWSVRMSIILSILRIVYPSSHIRRITYGVATLFAVLWGVLMALKAINWRSTFGSTNTHSVTATIACELASDILADVVLAALPLRLLWSVKLHRKQRRIILTIFSSSLIISMASSFHAACELQHLTSLVSVAKDFELAFCLIVCNLLVVVTFIYRTVKNDDESDSDGSSKSNQSFSTREPTTVYFTTVDFDHLSSHAAASSPSSHRLGPPSALAMFPADENVVNPTKVPPTDALLRAAS</sequence>
<protein>
    <submittedName>
        <fullName evidence="1">Uncharacterized protein</fullName>
    </submittedName>
</protein>
<accession>A0ACB8BHL1</accession>
<gene>
    <name evidence="1" type="ORF">BV22DRAFT_444637</name>
</gene>
<dbReference type="Proteomes" id="UP000790709">
    <property type="component" value="Unassembled WGS sequence"/>
</dbReference>
<evidence type="ECO:0000313" key="1">
    <source>
        <dbReference type="EMBL" id="KAH7925356.1"/>
    </source>
</evidence>
<reference evidence="1" key="1">
    <citation type="journal article" date="2021" name="New Phytol.">
        <title>Evolutionary innovations through gain and loss of genes in the ectomycorrhizal Boletales.</title>
        <authorList>
            <person name="Wu G."/>
            <person name="Miyauchi S."/>
            <person name="Morin E."/>
            <person name="Kuo A."/>
            <person name="Drula E."/>
            <person name="Varga T."/>
            <person name="Kohler A."/>
            <person name="Feng B."/>
            <person name="Cao Y."/>
            <person name="Lipzen A."/>
            <person name="Daum C."/>
            <person name="Hundley H."/>
            <person name="Pangilinan J."/>
            <person name="Johnson J."/>
            <person name="Barry K."/>
            <person name="LaButti K."/>
            <person name="Ng V."/>
            <person name="Ahrendt S."/>
            <person name="Min B."/>
            <person name="Choi I.G."/>
            <person name="Park H."/>
            <person name="Plett J.M."/>
            <person name="Magnuson J."/>
            <person name="Spatafora J.W."/>
            <person name="Nagy L.G."/>
            <person name="Henrissat B."/>
            <person name="Grigoriev I.V."/>
            <person name="Yang Z.L."/>
            <person name="Xu J."/>
            <person name="Martin F.M."/>
        </authorList>
    </citation>
    <scope>NUCLEOTIDE SEQUENCE</scope>
    <source>
        <strain evidence="1">KUC20120723A-06</strain>
    </source>
</reference>
<evidence type="ECO:0000313" key="2">
    <source>
        <dbReference type="Proteomes" id="UP000790709"/>
    </source>
</evidence>